<dbReference type="Proteomes" id="UP000244956">
    <property type="component" value="Unassembled WGS sequence"/>
</dbReference>
<dbReference type="AlphaFoldDB" id="A0A2U2BA34"/>
<accession>A0A2U2BA34</accession>
<dbReference type="PANTHER" id="PTHR43179:SF12">
    <property type="entry name" value="GALACTOFURANOSYLTRANSFERASE GLFT2"/>
    <property type="match status" value="1"/>
</dbReference>
<organism evidence="5 6">
    <name type="scientific">Marinilabilia rubra</name>
    <dbReference type="NCBI Taxonomy" id="2162893"/>
    <lineage>
        <taxon>Bacteria</taxon>
        <taxon>Pseudomonadati</taxon>
        <taxon>Bacteroidota</taxon>
        <taxon>Bacteroidia</taxon>
        <taxon>Marinilabiliales</taxon>
        <taxon>Marinilabiliaceae</taxon>
        <taxon>Marinilabilia</taxon>
    </lineage>
</organism>
<evidence type="ECO:0000313" key="5">
    <source>
        <dbReference type="EMBL" id="PWD99902.1"/>
    </source>
</evidence>
<feature type="domain" description="Glycosyltransferase 2-like" evidence="4">
    <location>
        <begin position="8"/>
        <end position="119"/>
    </location>
</feature>
<comment type="similarity">
    <text evidence="1">Belongs to the glycosyltransferase 2 family.</text>
</comment>
<dbReference type="Pfam" id="PF00535">
    <property type="entry name" value="Glycos_transf_2"/>
    <property type="match status" value="1"/>
</dbReference>
<dbReference type="InterPro" id="IPR029044">
    <property type="entry name" value="Nucleotide-diphossugar_trans"/>
</dbReference>
<dbReference type="OrthoDB" id="9771846at2"/>
<evidence type="ECO:0000259" key="4">
    <source>
        <dbReference type="Pfam" id="PF00535"/>
    </source>
</evidence>
<evidence type="ECO:0000313" key="6">
    <source>
        <dbReference type="Proteomes" id="UP000244956"/>
    </source>
</evidence>
<evidence type="ECO:0000256" key="3">
    <source>
        <dbReference type="ARBA" id="ARBA00022679"/>
    </source>
</evidence>
<reference evidence="5 6" key="1">
    <citation type="submission" date="2018-05" db="EMBL/GenBank/DDBJ databases">
        <title>Marinilabilia rubrum sp. nov., isolated from saltern sediment.</title>
        <authorList>
            <person name="Zhang R."/>
        </authorList>
    </citation>
    <scope>NUCLEOTIDE SEQUENCE [LARGE SCALE GENOMIC DNA]</scope>
    <source>
        <strain evidence="5 6">WTE16</strain>
    </source>
</reference>
<sequence length="349" mass="40208">MSENNIAVVILNWNTRDMLKRYLPEVIRHSRFSGASIVVADNGSNDGSCELIEKDFPEVQLIKLDKNYGFAGGYNRAIKRIKAKYSVLLNSDVIPSPNWLSPLFENLETSNNIAAAVPKIKSLKAPTMFEYAGAAGGFIDKWGYTFCRGRIFDSLEQDEGQYSNSGDIFWGSGAALMVRTELFNQTGGLNEHFFAHMEEIDWCWRMKNLGMQIQYVPDSEVFHLGGGTLSAMSSHKTYLNFRNNLFLLYRNLPDKGLHQTLFFRLLLDGVAALKFFISGDLNNLKAIFRAHRDYFRRKPFLREERTLLRKDIRKENHKEIYQGSIIWDYFIRGKKHFGELNFPDIQNKL</sequence>
<dbReference type="PANTHER" id="PTHR43179">
    <property type="entry name" value="RHAMNOSYLTRANSFERASE WBBL"/>
    <property type="match status" value="1"/>
</dbReference>
<keyword evidence="6" id="KW-1185">Reference proteome</keyword>
<name>A0A2U2BA34_9BACT</name>
<dbReference type="CDD" id="cd04186">
    <property type="entry name" value="GT_2_like_c"/>
    <property type="match status" value="1"/>
</dbReference>
<dbReference type="InterPro" id="IPR001173">
    <property type="entry name" value="Glyco_trans_2-like"/>
</dbReference>
<protein>
    <submittedName>
        <fullName evidence="5">Glycosyl transferase family 2</fullName>
    </submittedName>
</protein>
<evidence type="ECO:0000256" key="1">
    <source>
        <dbReference type="ARBA" id="ARBA00006739"/>
    </source>
</evidence>
<keyword evidence="3 5" id="KW-0808">Transferase</keyword>
<dbReference type="RefSeq" id="WP_109264003.1">
    <property type="nucleotide sequence ID" value="NZ_QEWP01000005.1"/>
</dbReference>
<dbReference type="EMBL" id="QEWP01000005">
    <property type="protein sequence ID" value="PWD99902.1"/>
    <property type="molecule type" value="Genomic_DNA"/>
</dbReference>
<comment type="caution">
    <text evidence="5">The sequence shown here is derived from an EMBL/GenBank/DDBJ whole genome shotgun (WGS) entry which is preliminary data.</text>
</comment>
<proteinExistence type="inferred from homology"/>
<dbReference type="Gene3D" id="3.90.550.10">
    <property type="entry name" value="Spore Coat Polysaccharide Biosynthesis Protein SpsA, Chain A"/>
    <property type="match status" value="1"/>
</dbReference>
<keyword evidence="2" id="KW-0328">Glycosyltransferase</keyword>
<dbReference type="SUPFAM" id="SSF53448">
    <property type="entry name" value="Nucleotide-diphospho-sugar transferases"/>
    <property type="match status" value="1"/>
</dbReference>
<gene>
    <name evidence="5" type="ORF">DDZ16_08410</name>
</gene>
<dbReference type="GO" id="GO:0016757">
    <property type="term" value="F:glycosyltransferase activity"/>
    <property type="evidence" value="ECO:0007669"/>
    <property type="project" value="UniProtKB-KW"/>
</dbReference>
<evidence type="ECO:0000256" key="2">
    <source>
        <dbReference type="ARBA" id="ARBA00022676"/>
    </source>
</evidence>